<keyword evidence="1" id="KW-0812">Transmembrane</keyword>
<protein>
    <submittedName>
        <fullName evidence="2">Uncharacterized protein</fullName>
    </submittedName>
</protein>
<keyword evidence="3" id="KW-1185">Reference proteome</keyword>
<evidence type="ECO:0000313" key="3">
    <source>
        <dbReference type="Proteomes" id="UP001347796"/>
    </source>
</evidence>
<feature type="transmembrane region" description="Helical" evidence="1">
    <location>
        <begin position="52"/>
        <end position="77"/>
    </location>
</feature>
<accession>A0AAN8JYE0</accession>
<keyword evidence="1" id="KW-0472">Membrane</keyword>
<gene>
    <name evidence="2" type="ORF">SNE40_008207</name>
</gene>
<name>A0AAN8JYE0_PATCE</name>
<keyword evidence="1" id="KW-1133">Transmembrane helix</keyword>
<dbReference type="AlphaFoldDB" id="A0AAN8JYE0"/>
<evidence type="ECO:0000256" key="1">
    <source>
        <dbReference type="SAM" id="Phobius"/>
    </source>
</evidence>
<dbReference type="Proteomes" id="UP001347796">
    <property type="component" value="Unassembled WGS sequence"/>
</dbReference>
<organism evidence="2 3">
    <name type="scientific">Patella caerulea</name>
    <name type="common">Rayed Mediterranean limpet</name>
    <dbReference type="NCBI Taxonomy" id="87958"/>
    <lineage>
        <taxon>Eukaryota</taxon>
        <taxon>Metazoa</taxon>
        <taxon>Spiralia</taxon>
        <taxon>Lophotrochozoa</taxon>
        <taxon>Mollusca</taxon>
        <taxon>Gastropoda</taxon>
        <taxon>Patellogastropoda</taxon>
        <taxon>Patelloidea</taxon>
        <taxon>Patellidae</taxon>
        <taxon>Patella</taxon>
    </lineage>
</organism>
<dbReference type="EMBL" id="JAZGQO010000006">
    <property type="protein sequence ID" value="KAK6186106.1"/>
    <property type="molecule type" value="Genomic_DNA"/>
</dbReference>
<reference evidence="2 3" key="1">
    <citation type="submission" date="2024-01" db="EMBL/GenBank/DDBJ databases">
        <title>The genome of the rayed Mediterranean limpet Patella caerulea (Linnaeus, 1758).</title>
        <authorList>
            <person name="Anh-Thu Weber A."/>
            <person name="Halstead-Nussloch G."/>
        </authorList>
    </citation>
    <scope>NUCLEOTIDE SEQUENCE [LARGE SCALE GENOMIC DNA]</scope>
    <source>
        <strain evidence="2">AATW-2023a</strain>
        <tissue evidence="2">Whole specimen</tissue>
    </source>
</reference>
<evidence type="ECO:0000313" key="2">
    <source>
        <dbReference type="EMBL" id="KAK6186106.1"/>
    </source>
</evidence>
<proteinExistence type="predicted"/>
<sequence length="254" mass="28318">MNNSVSAALTGSESESVLVSFSQKLQNGSNSGSPSDYMHSRSISDYHNHSSFIAVIIIMTLFLVVTITTTGFILAFCRKKNTVFALQKCEQESEYELDDMDNTDIEICSEEYETPKTAVRSRTYPSFSSVKSNAYPSSPSRTPLVNKTSQLYGCNSDDTLIIGENIEHNGIIRKIHRSHTVGIIYSSSKNNHDSLCQNDKNCDTALIPDRLHSNPSISISMDDIHDNFDIREGTLQFLDLHTIAKDEDGKYINV</sequence>
<comment type="caution">
    <text evidence="2">The sequence shown here is derived from an EMBL/GenBank/DDBJ whole genome shotgun (WGS) entry which is preliminary data.</text>
</comment>